<comment type="caution">
    <text evidence="1">The sequence shown here is derived from an EMBL/GenBank/DDBJ whole genome shotgun (WGS) entry which is preliminary data.</text>
</comment>
<keyword evidence="2" id="KW-1185">Reference proteome</keyword>
<dbReference type="GO" id="GO:0008270">
    <property type="term" value="F:zinc ion binding"/>
    <property type="evidence" value="ECO:0007669"/>
    <property type="project" value="InterPro"/>
</dbReference>
<organism evidence="1 2">
    <name type="scientific">Dissophora globulifera</name>
    <dbReference type="NCBI Taxonomy" id="979702"/>
    <lineage>
        <taxon>Eukaryota</taxon>
        <taxon>Fungi</taxon>
        <taxon>Fungi incertae sedis</taxon>
        <taxon>Mucoromycota</taxon>
        <taxon>Mortierellomycotina</taxon>
        <taxon>Mortierellomycetes</taxon>
        <taxon>Mortierellales</taxon>
        <taxon>Mortierellaceae</taxon>
        <taxon>Dissophora</taxon>
    </lineage>
</organism>
<evidence type="ECO:0000313" key="1">
    <source>
        <dbReference type="EMBL" id="KAG0305483.1"/>
    </source>
</evidence>
<reference evidence="1" key="1">
    <citation type="journal article" date="2020" name="Fungal Divers.">
        <title>Resolving the Mortierellaceae phylogeny through synthesis of multi-gene phylogenetics and phylogenomics.</title>
        <authorList>
            <person name="Vandepol N."/>
            <person name="Liber J."/>
            <person name="Desiro A."/>
            <person name="Na H."/>
            <person name="Kennedy M."/>
            <person name="Barry K."/>
            <person name="Grigoriev I.V."/>
            <person name="Miller A.N."/>
            <person name="O'Donnell K."/>
            <person name="Stajich J.E."/>
            <person name="Bonito G."/>
        </authorList>
    </citation>
    <scope>NUCLEOTIDE SEQUENCE</scope>
    <source>
        <strain evidence="1">REB-010B</strain>
    </source>
</reference>
<evidence type="ECO:0000313" key="2">
    <source>
        <dbReference type="Proteomes" id="UP000738325"/>
    </source>
</evidence>
<dbReference type="Proteomes" id="UP000738325">
    <property type="component" value="Unassembled WGS sequence"/>
</dbReference>
<evidence type="ECO:0008006" key="3">
    <source>
        <dbReference type="Google" id="ProtNLM"/>
    </source>
</evidence>
<feature type="non-terminal residue" evidence="1">
    <location>
        <position position="71"/>
    </location>
</feature>
<protein>
    <recommendedName>
        <fullName evidence="3">CCHC-type domain-containing protein</fullName>
    </recommendedName>
</protein>
<dbReference type="OrthoDB" id="2432520at2759"/>
<dbReference type="AlphaFoldDB" id="A0A9P6QZ38"/>
<accession>A0A9P6QZ38</accession>
<name>A0A9P6QZ38_9FUNG</name>
<dbReference type="GO" id="GO:0003676">
    <property type="term" value="F:nucleic acid binding"/>
    <property type="evidence" value="ECO:0007669"/>
    <property type="project" value="InterPro"/>
</dbReference>
<sequence>MDLDNVHTKKLTATEKQHHRDNGLCMYCGGGNHFAASCSKKIQLATVIADADSENEICLGRPGEWILGYLN</sequence>
<gene>
    <name evidence="1" type="ORF">BGZ99_002052</name>
</gene>
<dbReference type="SUPFAM" id="SSF57756">
    <property type="entry name" value="Retrovirus zinc finger-like domains"/>
    <property type="match status" value="1"/>
</dbReference>
<dbReference type="InterPro" id="IPR036875">
    <property type="entry name" value="Znf_CCHC_sf"/>
</dbReference>
<dbReference type="EMBL" id="JAAAIP010001579">
    <property type="protein sequence ID" value="KAG0305483.1"/>
    <property type="molecule type" value="Genomic_DNA"/>
</dbReference>
<proteinExistence type="predicted"/>